<proteinExistence type="predicted"/>
<protein>
    <submittedName>
        <fullName evidence="1">Uncharacterized protein</fullName>
    </submittedName>
</protein>
<dbReference type="Gramene" id="AUR62001797-RA">
    <property type="protein sequence ID" value="AUR62001797-RA:cds"/>
    <property type="gene ID" value="AUR62001797"/>
</dbReference>
<reference evidence="1" key="1">
    <citation type="journal article" date="2017" name="Nature">
        <title>The genome of Chenopodium quinoa.</title>
        <authorList>
            <person name="Jarvis D.E."/>
            <person name="Ho Y.S."/>
            <person name="Lightfoot D.J."/>
            <person name="Schmoeckel S.M."/>
            <person name="Li B."/>
            <person name="Borm T.J.A."/>
            <person name="Ohyanagi H."/>
            <person name="Mineta K."/>
            <person name="Michell C.T."/>
            <person name="Saber N."/>
            <person name="Kharbatia N.M."/>
            <person name="Rupper R.R."/>
            <person name="Sharp A.R."/>
            <person name="Dally N."/>
            <person name="Boughton B.A."/>
            <person name="Woo Y.H."/>
            <person name="Gao G."/>
            <person name="Schijlen E.G.W.M."/>
            <person name="Guo X."/>
            <person name="Momin A.A."/>
            <person name="Negrao S."/>
            <person name="Al-Babili S."/>
            <person name="Gehring C."/>
            <person name="Roessner U."/>
            <person name="Jung C."/>
            <person name="Murphy K."/>
            <person name="Arold S.T."/>
            <person name="Gojobori T."/>
            <person name="van der Linden C.G."/>
            <person name="van Loo E.N."/>
            <person name="Jellen E.N."/>
            <person name="Maughan P.J."/>
            <person name="Tester M."/>
        </authorList>
    </citation>
    <scope>NUCLEOTIDE SEQUENCE [LARGE SCALE GENOMIC DNA]</scope>
    <source>
        <strain evidence="1">cv. PI 614886</strain>
    </source>
</reference>
<name>A0A803KRZ0_CHEQI</name>
<dbReference type="Proteomes" id="UP000596660">
    <property type="component" value="Unplaced"/>
</dbReference>
<dbReference type="EnsemblPlants" id="AUR62001797-RA">
    <property type="protein sequence ID" value="AUR62001797-RA:cds"/>
    <property type="gene ID" value="AUR62001797"/>
</dbReference>
<keyword evidence="2" id="KW-1185">Reference proteome</keyword>
<sequence>MIENVEIGECKRRSEAYRVAKKSSGTFVDSLIITQSFIPSFIRTSAVMAPCVGKAHPTTYSPLLLGPSEYPWGWDLKCGVGIGKRVKILFFSKHRHFLSSLAEG</sequence>
<reference evidence="1" key="2">
    <citation type="submission" date="2021-03" db="UniProtKB">
        <authorList>
            <consortium name="EnsemblPlants"/>
        </authorList>
    </citation>
    <scope>IDENTIFICATION</scope>
</reference>
<organism evidence="1 2">
    <name type="scientific">Chenopodium quinoa</name>
    <name type="common">Quinoa</name>
    <dbReference type="NCBI Taxonomy" id="63459"/>
    <lineage>
        <taxon>Eukaryota</taxon>
        <taxon>Viridiplantae</taxon>
        <taxon>Streptophyta</taxon>
        <taxon>Embryophyta</taxon>
        <taxon>Tracheophyta</taxon>
        <taxon>Spermatophyta</taxon>
        <taxon>Magnoliopsida</taxon>
        <taxon>eudicotyledons</taxon>
        <taxon>Gunneridae</taxon>
        <taxon>Pentapetalae</taxon>
        <taxon>Caryophyllales</taxon>
        <taxon>Chenopodiaceae</taxon>
        <taxon>Chenopodioideae</taxon>
        <taxon>Atripliceae</taxon>
        <taxon>Chenopodium</taxon>
    </lineage>
</organism>
<accession>A0A803KRZ0</accession>
<dbReference type="AlphaFoldDB" id="A0A803KRZ0"/>
<evidence type="ECO:0000313" key="1">
    <source>
        <dbReference type="EnsemblPlants" id="AUR62001797-RA:cds"/>
    </source>
</evidence>
<evidence type="ECO:0000313" key="2">
    <source>
        <dbReference type="Proteomes" id="UP000596660"/>
    </source>
</evidence>